<evidence type="ECO:0000313" key="3">
    <source>
        <dbReference type="EMBL" id="GMN38914.1"/>
    </source>
</evidence>
<feature type="region of interest" description="Disordered" evidence="1">
    <location>
        <begin position="1"/>
        <end position="73"/>
    </location>
</feature>
<feature type="compositionally biased region" description="Low complexity" evidence="1">
    <location>
        <begin position="61"/>
        <end position="73"/>
    </location>
</feature>
<keyword evidence="2" id="KW-0812">Transmembrane</keyword>
<evidence type="ECO:0000256" key="2">
    <source>
        <dbReference type="SAM" id="Phobius"/>
    </source>
</evidence>
<proteinExistence type="predicted"/>
<evidence type="ECO:0000256" key="1">
    <source>
        <dbReference type="SAM" id="MobiDB-lite"/>
    </source>
</evidence>
<reference evidence="3" key="1">
    <citation type="submission" date="2023-07" db="EMBL/GenBank/DDBJ databases">
        <title>draft genome sequence of fig (Ficus carica).</title>
        <authorList>
            <person name="Takahashi T."/>
            <person name="Nishimura K."/>
        </authorList>
    </citation>
    <scope>NUCLEOTIDE SEQUENCE</scope>
</reference>
<sequence>MQPSPAAARMPPVSVDSHEIDLSGTTGPPPGARAGTGPSAIPHHEPSEVGFESQAGSVDVSSSSPTLTSPHPHFTSPLVVSHLSNSPPPLQVYITSSASPHIKAKRHYFKRPSFIAYRFNEHQHVCQNSIASSENARNDAKDGDESNSIIQVLREEQLGRNIFLLSIPIASGFVTYYNPTAILLHGRLVMLVVTIGATSIWIGLLLRKVWPKVATTLELLGVGFMLVALFGYLALHLPGNFLWLPVLCLVLSLVPLGVAFFRREKPPEIGADVPAAFGIA</sequence>
<evidence type="ECO:0000313" key="4">
    <source>
        <dbReference type="Proteomes" id="UP001187192"/>
    </source>
</evidence>
<dbReference type="EMBL" id="BTGU01000008">
    <property type="protein sequence ID" value="GMN38914.1"/>
    <property type="molecule type" value="Genomic_DNA"/>
</dbReference>
<accession>A0AA87ZSJ2</accession>
<dbReference type="Gramene" id="FCD_00036928-RA">
    <property type="protein sequence ID" value="FCD_00036928-RA:cds"/>
    <property type="gene ID" value="FCD_00036928"/>
</dbReference>
<dbReference type="Proteomes" id="UP001187192">
    <property type="component" value="Unassembled WGS sequence"/>
</dbReference>
<dbReference type="AlphaFoldDB" id="A0AA87ZSJ2"/>
<keyword evidence="2" id="KW-1133">Transmembrane helix</keyword>
<feature type="transmembrane region" description="Helical" evidence="2">
    <location>
        <begin position="158"/>
        <end position="176"/>
    </location>
</feature>
<feature type="transmembrane region" description="Helical" evidence="2">
    <location>
        <begin position="213"/>
        <end position="235"/>
    </location>
</feature>
<feature type="transmembrane region" description="Helical" evidence="2">
    <location>
        <begin position="188"/>
        <end position="206"/>
    </location>
</feature>
<organism evidence="3 4">
    <name type="scientific">Ficus carica</name>
    <name type="common">Common fig</name>
    <dbReference type="NCBI Taxonomy" id="3494"/>
    <lineage>
        <taxon>Eukaryota</taxon>
        <taxon>Viridiplantae</taxon>
        <taxon>Streptophyta</taxon>
        <taxon>Embryophyta</taxon>
        <taxon>Tracheophyta</taxon>
        <taxon>Spermatophyta</taxon>
        <taxon>Magnoliopsida</taxon>
        <taxon>eudicotyledons</taxon>
        <taxon>Gunneridae</taxon>
        <taxon>Pentapetalae</taxon>
        <taxon>rosids</taxon>
        <taxon>fabids</taxon>
        <taxon>Rosales</taxon>
        <taxon>Moraceae</taxon>
        <taxon>Ficeae</taxon>
        <taxon>Ficus</taxon>
    </lineage>
</organism>
<keyword evidence="4" id="KW-1185">Reference proteome</keyword>
<dbReference type="Gramene" id="FCD_00011430-RA">
    <property type="protein sequence ID" value="FCD_00011430-RA:cds"/>
    <property type="gene ID" value="FCD_00011430"/>
</dbReference>
<comment type="caution">
    <text evidence="3">The sequence shown here is derived from an EMBL/GenBank/DDBJ whole genome shotgun (WGS) entry which is preliminary data.</text>
</comment>
<name>A0AA87ZSJ2_FICCA</name>
<keyword evidence="2" id="KW-0472">Membrane</keyword>
<gene>
    <name evidence="3" type="ORF">TIFTF001_008134</name>
</gene>
<protein>
    <submittedName>
        <fullName evidence="3">Uncharacterized protein</fullName>
    </submittedName>
</protein>
<feature type="transmembrane region" description="Helical" evidence="2">
    <location>
        <begin position="241"/>
        <end position="261"/>
    </location>
</feature>